<proteinExistence type="predicted"/>
<accession>A0A5B1LUB6</accession>
<protein>
    <submittedName>
        <fullName evidence="1">Uncharacterized protein</fullName>
    </submittedName>
</protein>
<dbReference type="Proteomes" id="UP000324351">
    <property type="component" value="Unassembled WGS sequence"/>
</dbReference>
<evidence type="ECO:0000313" key="2">
    <source>
        <dbReference type="Proteomes" id="UP000324351"/>
    </source>
</evidence>
<dbReference type="AlphaFoldDB" id="A0A5B1LUB6"/>
<keyword evidence="2" id="KW-1185">Reference proteome</keyword>
<organism evidence="1 2">
    <name type="scientific">Nocardioides antri</name>
    <dbReference type="NCBI Taxonomy" id="2607659"/>
    <lineage>
        <taxon>Bacteria</taxon>
        <taxon>Bacillati</taxon>
        <taxon>Actinomycetota</taxon>
        <taxon>Actinomycetes</taxon>
        <taxon>Propionibacteriales</taxon>
        <taxon>Nocardioidaceae</taxon>
        <taxon>Nocardioides</taxon>
    </lineage>
</organism>
<reference evidence="1 2" key="1">
    <citation type="submission" date="2019-09" db="EMBL/GenBank/DDBJ databases">
        <title>Nocardioides panacisoli sp. nov., isolated from the soil of a ginseng field.</title>
        <authorList>
            <person name="Cho C."/>
        </authorList>
    </citation>
    <scope>NUCLEOTIDE SEQUENCE [LARGE SCALE GENOMIC DNA]</scope>
    <source>
        <strain evidence="1 2">BN140041</strain>
    </source>
</reference>
<dbReference type="EMBL" id="VUJW01000017">
    <property type="protein sequence ID" value="KAA1424024.1"/>
    <property type="molecule type" value="Genomic_DNA"/>
</dbReference>
<comment type="caution">
    <text evidence="1">The sequence shown here is derived from an EMBL/GenBank/DDBJ whole genome shotgun (WGS) entry which is preliminary data.</text>
</comment>
<evidence type="ECO:0000313" key="1">
    <source>
        <dbReference type="EMBL" id="KAA1424024.1"/>
    </source>
</evidence>
<sequence length="141" mass="15453">MSNVGRHGVRTDGRFEFTCASCGGVAATLAVVDDDQPIDAGALPDGARLSWSPGAPSYRLEFVNVNTGTAPDGLVDLVSDLDEVDPLVVRRIDWELAAFCCHVCELNYCSKCWSNWVEFDDDFYDCTRGRCPAGHEQMLDD</sequence>
<name>A0A5B1LUB6_9ACTN</name>
<gene>
    <name evidence="1" type="ORF">F0U47_20060</name>
</gene>
<dbReference type="RefSeq" id="WP_149752270.1">
    <property type="nucleotide sequence ID" value="NZ_VUJW01000017.1"/>
</dbReference>
<reference evidence="1 2" key="2">
    <citation type="submission" date="2019-09" db="EMBL/GenBank/DDBJ databases">
        <authorList>
            <person name="Jin C."/>
        </authorList>
    </citation>
    <scope>NUCLEOTIDE SEQUENCE [LARGE SCALE GENOMIC DNA]</scope>
    <source>
        <strain evidence="1 2">BN140041</strain>
    </source>
</reference>